<dbReference type="AlphaFoldDB" id="A0A8B6EIC9"/>
<organism evidence="2 3">
    <name type="scientific">Mytilus galloprovincialis</name>
    <name type="common">Mediterranean mussel</name>
    <dbReference type="NCBI Taxonomy" id="29158"/>
    <lineage>
        <taxon>Eukaryota</taxon>
        <taxon>Metazoa</taxon>
        <taxon>Spiralia</taxon>
        <taxon>Lophotrochozoa</taxon>
        <taxon>Mollusca</taxon>
        <taxon>Bivalvia</taxon>
        <taxon>Autobranchia</taxon>
        <taxon>Pteriomorphia</taxon>
        <taxon>Mytilida</taxon>
        <taxon>Mytiloidea</taxon>
        <taxon>Mytilidae</taxon>
        <taxon>Mytilinae</taxon>
        <taxon>Mytilus</taxon>
    </lineage>
</organism>
<feature type="compositionally biased region" description="Polar residues" evidence="1">
    <location>
        <begin position="150"/>
        <end position="159"/>
    </location>
</feature>
<proteinExistence type="predicted"/>
<accession>A0A8B6EIC9</accession>
<feature type="compositionally biased region" description="Basic and acidic residues" evidence="1">
    <location>
        <begin position="167"/>
        <end position="176"/>
    </location>
</feature>
<comment type="caution">
    <text evidence="2">The sequence shown here is derived from an EMBL/GenBank/DDBJ whole genome shotgun (WGS) entry which is preliminary data.</text>
</comment>
<keyword evidence="3" id="KW-1185">Reference proteome</keyword>
<sequence length="226" mass="25837">MGNCPGSLLKVGPPPGGVNMDETYKDMKTSLSECYDWASDLQETFAKKVIQDKRTIRLKRHTETQYSMMTPLSPEEAEQIYYDTNKVLEKYWFKRSETIIKSVIKRLKDVKKHGNVTTDQQPTLTNLIVELETDSLHLLKLLNLNPAFNQPNNDSNDTQLIDDDETDRSSEGKHNDLSNSSCDGVETSKHMLDRRSGQIEDFGLLFTCTLILETESNNYSKICNYI</sequence>
<feature type="region of interest" description="Disordered" evidence="1">
    <location>
        <begin position="150"/>
        <end position="189"/>
    </location>
</feature>
<dbReference type="EMBL" id="UYJE01005085">
    <property type="protein sequence ID" value="VDI33799.1"/>
    <property type="molecule type" value="Genomic_DNA"/>
</dbReference>
<reference evidence="2" key="1">
    <citation type="submission" date="2018-11" db="EMBL/GenBank/DDBJ databases">
        <authorList>
            <person name="Alioto T."/>
            <person name="Alioto T."/>
        </authorList>
    </citation>
    <scope>NUCLEOTIDE SEQUENCE</scope>
</reference>
<evidence type="ECO:0000256" key="1">
    <source>
        <dbReference type="SAM" id="MobiDB-lite"/>
    </source>
</evidence>
<protein>
    <submittedName>
        <fullName evidence="2">Uncharacterized protein</fullName>
    </submittedName>
</protein>
<evidence type="ECO:0000313" key="3">
    <source>
        <dbReference type="Proteomes" id="UP000596742"/>
    </source>
</evidence>
<name>A0A8B6EIC9_MYTGA</name>
<evidence type="ECO:0000313" key="2">
    <source>
        <dbReference type="EMBL" id="VDI33799.1"/>
    </source>
</evidence>
<dbReference type="Proteomes" id="UP000596742">
    <property type="component" value="Unassembled WGS sequence"/>
</dbReference>
<gene>
    <name evidence="2" type="ORF">MGAL_10B030812</name>
</gene>